<organism evidence="9 11">
    <name type="scientific">[Clostridium] leptum DSM 753</name>
    <dbReference type="NCBI Taxonomy" id="428125"/>
    <lineage>
        <taxon>Bacteria</taxon>
        <taxon>Bacillati</taxon>
        <taxon>Bacillota</taxon>
        <taxon>Clostridia</taxon>
        <taxon>Eubacteriales</taxon>
        <taxon>Oscillospiraceae</taxon>
        <taxon>Oscillospiraceae incertae sedis</taxon>
    </lineage>
</organism>
<evidence type="ECO:0000313" key="12">
    <source>
        <dbReference type="Proteomes" id="UP000220611"/>
    </source>
</evidence>
<evidence type="ECO:0000313" key="9">
    <source>
        <dbReference type="EMBL" id="EDO61801.1"/>
    </source>
</evidence>
<keyword evidence="5 8" id="KW-1133">Transmembrane helix</keyword>
<evidence type="ECO:0000256" key="1">
    <source>
        <dbReference type="ARBA" id="ARBA00004651"/>
    </source>
</evidence>
<evidence type="ECO:0000256" key="6">
    <source>
        <dbReference type="ARBA" id="ARBA00023136"/>
    </source>
</evidence>
<comment type="caution">
    <text evidence="9">The sequence shown here is derived from an EMBL/GenBank/DDBJ whole genome shotgun (WGS) entry which is preliminary data.</text>
</comment>
<feature type="region of interest" description="Disordered" evidence="7">
    <location>
        <begin position="467"/>
        <end position="486"/>
    </location>
</feature>
<dbReference type="Gene3D" id="3.40.50.300">
    <property type="entry name" value="P-loop containing nucleotide triphosphate hydrolases"/>
    <property type="match status" value="1"/>
</dbReference>
<dbReference type="PANTHER" id="PTHR37937">
    <property type="entry name" value="CONJUGATIVE TRANSFER: DNA TRANSPORT"/>
    <property type="match status" value="1"/>
</dbReference>
<evidence type="ECO:0000313" key="11">
    <source>
        <dbReference type="Proteomes" id="UP000003490"/>
    </source>
</evidence>
<reference evidence="10 12" key="3">
    <citation type="submission" date="2017-07" db="EMBL/GenBank/DDBJ databases">
        <title>Prevalence of linear plasmids in Cutibacterium (Propionibacterium) acnes isolates obtained from prostatic tissue.</title>
        <authorList>
            <person name="Davidsson S."/>
            <person name="Carlsson J."/>
            <person name="Molling P."/>
            <person name="Andren O."/>
            <person name="Andersson S.-O."/>
            <person name="Brzuszkiewicz E."/>
            <person name="Poehlein A."/>
            <person name="Al-Zeer M."/>
            <person name="Brinkmann V."/>
            <person name="Scavenius C."/>
            <person name="Nazipi S."/>
            <person name="Soderquist B."/>
            <person name="Bruggemann H."/>
        </authorList>
    </citation>
    <scope>NUCLEOTIDE SEQUENCE [LARGE SCALE GENOMIC DNA]</scope>
    <source>
        <strain evidence="10 12">DSM 753</strain>
    </source>
</reference>
<reference evidence="9 11" key="1">
    <citation type="submission" date="2007-08" db="EMBL/GenBank/DDBJ databases">
        <title>Draft genome sequence of Clostridium leptum (DSM 753).</title>
        <authorList>
            <person name="Sudarsanam P."/>
            <person name="Ley R."/>
            <person name="Guruge J."/>
            <person name="Turnbaugh P.J."/>
            <person name="Mahowald M."/>
            <person name="Liep D."/>
            <person name="Gordon J."/>
        </authorList>
    </citation>
    <scope>NUCLEOTIDE SEQUENCE [LARGE SCALE GENOMIC DNA]</scope>
    <source>
        <strain evidence="9 11">DSM 753</strain>
    </source>
</reference>
<dbReference type="PANTHER" id="PTHR37937:SF1">
    <property type="entry name" value="CONJUGATIVE TRANSFER: DNA TRANSPORT"/>
    <property type="match status" value="1"/>
</dbReference>
<proteinExistence type="inferred from homology"/>
<dbReference type="InterPro" id="IPR003688">
    <property type="entry name" value="TraG/VirD4"/>
</dbReference>
<dbReference type="EMBL" id="ABCB02000017">
    <property type="protein sequence ID" value="EDO61801.1"/>
    <property type="molecule type" value="Genomic_DNA"/>
</dbReference>
<dbReference type="InterPro" id="IPR027417">
    <property type="entry name" value="P-loop_NTPase"/>
</dbReference>
<dbReference type="AlphaFoldDB" id="A7VRX1"/>
<evidence type="ECO:0000256" key="3">
    <source>
        <dbReference type="ARBA" id="ARBA00022475"/>
    </source>
</evidence>
<dbReference type="GO" id="GO:0005886">
    <property type="term" value="C:plasma membrane"/>
    <property type="evidence" value="ECO:0007669"/>
    <property type="project" value="UniProtKB-SubCell"/>
</dbReference>
<sequence>MPVQFYIMLAIIVPLLVLVVILSSKGKNLNSIKAKTVGDGQHGKARFATQKEIAQAYPLTAFTPDLWRQGKNLPDSKDAGIVIGFERKKGTPMCRLDCSDSHTLAISTTGGGKTTFFLYPNIEYTLACGCSFVCTDSKGDVFRDYAGIARDCYGFTPYVFDLRFPLCSDKYNLIHLVNKYIALYQESGKPEYLARAEKYTKITARSIVHTKGFDGGGQNAFFYDSAEGLIASVILLVSEFCPKEERHIVSVFKIILELLEKDSDSENKETYFHKLMRQLPPEHKAKWLAGAALAAPDESMASVISTAISRLLSFIDSEIEQLICFDNGLDTEKLCTEKSAVFIVFPEADKSKQFLVPLIIKQLYDECIEFANHHGNKLDRRMYFFLDEYGTMPAFPDAEAMFSAGRSRNILQVPIIQSLSQLEENYGRYGAETIKECCQNIIFGGLSPLSPAAEELSKSLGNQTVLSGSVSTGSSSGSGRKGSNQSLQMIARPLMTPDEIRTLPMGEWIFLKTRNHPMHTTLKRYSDWNIILNQPFNIPSHPLKPIRYASRETLIGSVHHRFITHNPEPFILETDYEPPAQKKQFNSYS</sequence>
<keyword evidence="4 8" id="KW-0812">Transmembrane</keyword>
<comment type="subcellular location">
    <subcellularLocation>
        <location evidence="1">Cell membrane</location>
        <topology evidence="1">Multi-pass membrane protein</topology>
    </subcellularLocation>
</comment>
<evidence type="ECO:0000256" key="7">
    <source>
        <dbReference type="SAM" id="MobiDB-lite"/>
    </source>
</evidence>
<dbReference type="OrthoDB" id="9766496at2"/>
<comment type="similarity">
    <text evidence="2">Belongs to the VirD4/TraG family.</text>
</comment>
<name>A7VRX1_9FIRM</name>
<keyword evidence="3" id="KW-1003">Cell membrane</keyword>
<dbReference type="HOGENOM" id="CLU_015347_6_2_9"/>
<feature type="transmembrane region" description="Helical" evidence="8">
    <location>
        <begin position="6"/>
        <end position="23"/>
    </location>
</feature>
<dbReference type="Proteomes" id="UP000003490">
    <property type="component" value="Unassembled WGS sequence"/>
</dbReference>
<dbReference type="SUPFAM" id="SSF52540">
    <property type="entry name" value="P-loop containing nucleoside triphosphate hydrolases"/>
    <property type="match status" value="1"/>
</dbReference>
<keyword evidence="12" id="KW-1185">Reference proteome</keyword>
<keyword evidence="6 8" id="KW-0472">Membrane</keyword>
<protein>
    <submittedName>
        <fullName evidence="10">Conjugal transfer protein TraG</fullName>
    </submittedName>
    <submittedName>
        <fullName evidence="9">TraG/TraD family protein</fullName>
    </submittedName>
</protein>
<evidence type="ECO:0000256" key="5">
    <source>
        <dbReference type="ARBA" id="ARBA00022989"/>
    </source>
</evidence>
<dbReference type="EMBL" id="NOXF01000013">
    <property type="protein sequence ID" value="PEQ23581.1"/>
    <property type="molecule type" value="Genomic_DNA"/>
</dbReference>
<dbReference type="CDD" id="cd01127">
    <property type="entry name" value="TrwB_TraG_TraD_VirD4"/>
    <property type="match status" value="1"/>
</dbReference>
<evidence type="ECO:0000313" key="10">
    <source>
        <dbReference type="EMBL" id="PEQ23581.1"/>
    </source>
</evidence>
<dbReference type="Proteomes" id="UP000220611">
    <property type="component" value="Unassembled WGS sequence"/>
</dbReference>
<dbReference type="InterPro" id="IPR051539">
    <property type="entry name" value="T4SS-coupling_protein"/>
</dbReference>
<evidence type="ECO:0000256" key="2">
    <source>
        <dbReference type="ARBA" id="ARBA00008806"/>
    </source>
</evidence>
<reference evidence="9 11" key="2">
    <citation type="submission" date="2007-08" db="EMBL/GenBank/DDBJ databases">
        <authorList>
            <person name="Fulton L."/>
            <person name="Clifton S."/>
            <person name="Fulton B."/>
            <person name="Xu J."/>
            <person name="Minx P."/>
            <person name="Pepin K.H."/>
            <person name="Johnson M."/>
            <person name="Thiruvilangam P."/>
            <person name="Bhonagiri V."/>
            <person name="Nash W.E."/>
            <person name="Wang C."/>
            <person name="Mardis E.R."/>
            <person name="Wilson R.K."/>
        </authorList>
    </citation>
    <scope>NUCLEOTIDE SEQUENCE [LARGE SCALE GENOMIC DNA]</scope>
    <source>
        <strain evidence="9 11">DSM 753</strain>
    </source>
</reference>
<dbReference type="eggNOG" id="COG3505">
    <property type="taxonomic scope" value="Bacteria"/>
</dbReference>
<dbReference type="Pfam" id="PF02534">
    <property type="entry name" value="T4SS-DNA_transf"/>
    <property type="match status" value="1"/>
</dbReference>
<gene>
    <name evidence="10" type="ORF">CH238_12785</name>
    <name evidence="9" type="ORF">CLOLEP_01308</name>
</gene>
<evidence type="ECO:0000256" key="4">
    <source>
        <dbReference type="ARBA" id="ARBA00022692"/>
    </source>
</evidence>
<accession>A7VRX1</accession>
<evidence type="ECO:0000256" key="8">
    <source>
        <dbReference type="SAM" id="Phobius"/>
    </source>
</evidence>